<name>A0A3D3QYD2_9PLAN</name>
<sequence>MKTLDLLESYGLSSNRVKNRINDWKEQQFEHFFSDYMNVIREQDLVQLADRGSTDVFPDSIGGRIPLTMIRQLCIYVNRIYIHDPIIDLWERFNSLDTNFELILRSPNRVDRLANYRNEFEVVIEQFLDIQPLITLGVVYVVPSQLVQSKRKPGALYGTDLYGPKGNLNDGTVAPPVMELPPGLADYINSNIRISPASFKNDKVMIYTDEDLDKPRRMIAVRFADDVAIKVYFLGSMSINKNEKGEITNEASMVFPLDDNTDDLDANTFEHWVIGESQKYIRERLDELNTNLFLAAKARAHFLTNIPSSKDIISLDLNSDNSNENILKTLLEVELPYLSNVEISELANARKDEMAFQEFRTAFDKAFSELESMEEDQRQKRIDEVVRDLIQTPILKIDKRLQTLHRNVLIDSILAVGAFASTILSGGNTLIGLATMAAAAKAADSYKKAKTQEDELHEQSSFAIAQDWR</sequence>
<accession>A0A3D3QYD2</accession>
<proteinExistence type="predicted"/>
<reference evidence="1 2" key="1">
    <citation type="journal article" date="2018" name="Nat. Biotechnol.">
        <title>A standardized bacterial taxonomy based on genome phylogeny substantially revises the tree of life.</title>
        <authorList>
            <person name="Parks D.H."/>
            <person name="Chuvochina M."/>
            <person name="Waite D.W."/>
            <person name="Rinke C."/>
            <person name="Skarshewski A."/>
            <person name="Chaumeil P.A."/>
            <person name="Hugenholtz P."/>
        </authorList>
    </citation>
    <scope>NUCLEOTIDE SEQUENCE [LARGE SCALE GENOMIC DNA]</scope>
    <source>
        <strain evidence="1">UBA9375</strain>
    </source>
</reference>
<organism evidence="1 2">
    <name type="scientific">Gimesia maris</name>
    <dbReference type="NCBI Taxonomy" id="122"/>
    <lineage>
        <taxon>Bacteria</taxon>
        <taxon>Pseudomonadati</taxon>
        <taxon>Planctomycetota</taxon>
        <taxon>Planctomycetia</taxon>
        <taxon>Planctomycetales</taxon>
        <taxon>Planctomycetaceae</taxon>
        <taxon>Gimesia</taxon>
    </lineage>
</organism>
<feature type="non-terminal residue" evidence="1">
    <location>
        <position position="469"/>
    </location>
</feature>
<gene>
    <name evidence="1" type="ORF">DIT97_00365</name>
</gene>
<protein>
    <submittedName>
        <fullName evidence="1">Uncharacterized protein</fullName>
    </submittedName>
</protein>
<evidence type="ECO:0000313" key="2">
    <source>
        <dbReference type="Proteomes" id="UP000263642"/>
    </source>
</evidence>
<dbReference type="Proteomes" id="UP000263642">
    <property type="component" value="Unassembled WGS sequence"/>
</dbReference>
<dbReference type="AlphaFoldDB" id="A0A3D3QYD2"/>
<comment type="caution">
    <text evidence="1">The sequence shown here is derived from an EMBL/GenBank/DDBJ whole genome shotgun (WGS) entry which is preliminary data.</text>
</comment>
<evidence type="ECO:0000313" key="1">
    <source>
        <dbReference type="EMBL" id="HCO21585.1"/>
    </source>
</evidence>
<dbReference type="EMBL" id="DQAY01000007">
    <property type="protein sequence ID" value="HCO21585.1"/>
    <property type="molecule type" value="Genomic_DNA"/>
</dbReference>